<dbReference type="Proteomes" id="UP001060085">
    <property type="component" value="Linkage Group LG07"/>
</dbReference>
<dbReference type="EMBL" id="CM044707">
    <property type="protein sequence ID" value="KAI5654239.1"/>
    <property type="molecule type" value="Genomic_DNA"/>
</dbReference>
<accession>A0ACC0A245</accession>
<name>A0ACC0A245_CATRO</name>
<evidence type="ECO:0000313" key="1">
    <source>
        <dbReference type="EMBL" id="KAI5654239.1"/>
    </source>
</evidence>
<proteinExistence type="predicted"/>
<sequence>MLVLANYLLQRYPYPQWPPVPLSLFWGVISESDMGSLGSSSVDIPSPIPDATGAISGPSTDSSLERSITGIGSLSGTISRNMRIMMMTYGAPRTKSGSLSRRQYQPNTIQAPDYKTTALLYNWSKQATDSWCTYQIINRSKLASMGFLVITRKIGEERRVIAYMTKKKKKRQLLKEALLLHCSLAIKSWEYGNPSSPVPPSCRRCFPYPMVHPLRGVSLLISSFLL</sequence>
<gene>
    <name evidence="1" type="ORF">M9H77_31426</name>
</gene>
<organism evidence="1 2">
    <name type="scientific">Catharanthus roseus</name>
    <name type="common">Madagascar periwinkle</name>
    <name type="synonym">Vinca rosea</name>
    <dbReference type="NCBI Taxonomy" id="4058"/>
    <lineage>
        <taxon>Eukaryota</taxon>
        <taxon>Viridiplantae</taxon>
        <taxon>Streptophyta</taxon>
        <taxon>Embryophyta</taxon>
        <taxon>Tracheophyta</taxon>
        <taxon>Spermatophyta</taxon>
        <taxon>Magnoliopsida</taxon>
        <taxon>eudicotyledons</taxon>
        <taxon>Gunneridae</taxon>
        <taxon>Pentapetalae</taxon>
        <taxon>asterids</taxon>
        <taxon>lamiids</taxon>
        <taxon>Gentianales</taxon>
        <taxon>Apocynaceae</taxon>
        <taxon>Rauvolfioideae</taxon>
        <taxon>Vinceae</taxon>
        <taxon>Catharanthinae</taxon>
        <taxon>Catharanthus</taxon>
    </lineage>
</organism>
<evidence type="ECO:0000313" key="2">
    <source>
        <dbReference type="Proteomes" id="UP001060085"/>
    </source>
</evidence>
<protein>
    <submittedName>
        <fullName evidence="1">Uncharacterized protein</fullName>
    </submittedName>
</protein>
<reference evidence="2" key="1">
    <citation type="journal article" date="2023" name="Nat. Plants">
        <title>Single-cell RNA sequencing provides a high-resolution roadmap for understanding the multicellular compartmentation of specialized metabolism.</title>
        <authorList>
            <person name="Sun S."/>
            <person name="Shen X."/>
            <person name="Li Y."/>
            <person name="Li Y."/>
            <person name="Wang S."/>
            <person name="Li R."/>
            <person name="Zhang H."/>
            <person name="Shen G."/>
            <person name="Guo B."/>
            <person name="Wei J."/>
            <person name="Xu J."/>
            <person name="St-Pierre B."/>
            <person name="Chen S."/>
            <person name="Sun C."/>
        </authorList>
    </citation>
    <scope>NUCLEOTIDE SEQUENCE [LARGE SCALE GENOMIC DNA]</scope>
</reference>
<comment type="caution">
    <text evidence="1">The sequence shown here is derived from an EMBL/GenBank/DDBJ whole genome shotgun (WGS) entry which is preliminary data.</text>
</comment>
<keyword evidence="2" id="KW-1185">Reference proteome</keyword>